<dbReference type="EMBL" id="WISZ01000109">
    <property type="protein sequence ID" value="MQX09219.1"/>
    <property type="molecule type" value="Genomic_DNA"/>
</dbReference>
<sequence length="61" mass="7105">MTVKIEELKQARCVVAELALANPLLTPIFERLDKEYNALVGMRETPLQRIARQRREIRELA</sequence>
<comment type="caution">
    <text evidence="1">The sequence shown here is derived from an EMBL/GenBank/DDBJ whole genome shotgun (WGS) entry which is preliminary data.</text>
</comment>
<dbReference type="AlphaFoldDB" id="A0A844A7X0"/>
<organism evidence="1 2">
    <name type="scientific">Rhizobium fredii</name>
    <name type="common">Sinorhizobium fredii</name>
    <dbReference type="NCBI Taxonomy" id="380"/>
    <lineage>
        <taxon>Bacteria</taxon>
        <taxon>Pseudomonadati</taxon>
        <taxon>Pseudomonadota</taxon>
        <taxon>Alphaproteobacteria</taxon>
        <taxon>Hyphomicrobiales</taxon>
        <taxon>Rhizobiaceae</taxon>
        <taxon>Sinorhizobium/Ensifer group</taxon>
        <taxon>Sinorhizobium</taxon>
    </lineage>
</organism>
<gene>
    <name evidence="1" type="ORF">GHK48_13265</name>
</gene>
<dbReference type="Proteomes" id="UP000466694">
    <property type="component" value="Unassembled WGS sequence"/>
</dbReference>
<reference evidence="1 2" key="1">
    <citation type="journal article" date="2013" name="Genome Biol.">
        <title>Comparative genomics of the core and accessory genomes of 48 Sinorhizobium strains comprising five genospecies.</title>
        <authorList>
            <person name="Sugawara M."/>
            <person name="Epstein B."/>
            <person name="Badgley B.D."/>
            <person name="Unno T."/>
            <person name="Xu L."/>
            <person name="Reese J."/>
            <person name="Gyaneshwar P."/>
            <person name="Denny R."/>
            <person name="Mudge J."/>
            <person name="Bharti A.K."/>
            <person name="Farmer A.D."/>
            <person name="May G.D."/>
            <person name="Woodward J.E."/>
            <person name="Medigue C."/>
            <person name="Vallenet D."/>
            <person name="Lajus A."/>
            <person name="Rouy Z."/>
            <person name="Martinez-Vaz B."/>
            <person name="Tiffin P."/>
            <person name="Young N.D."/>
            <person name="Sadowsky M.J."/>
        </authorList>
    </citation>
    <scope>NUCLEOTIDE SEQUENCE [LARGE SCALE GENOMIC DNA]</scope>
    <source>
        <strain evidence="1 2">USDA205</strain>
    </source>
</reference>
<evidence type="ECO:0000313" key="2">
    <source>
        <dbReference type="Proteomes" id="UP000466694"/>
    </source>
</evidence>
<protein>
    <submittedName>
        <fullName evidence="1">Uncharacterized protein</fullName>
    </submittedName>
</protein>
<evidence type="ECO:0000313" key="1">
    <source>
        <dbReference type="EMBL" id="MQX09219.1"/>
    </source>
</evidence>
<accession>A0A844A7X0</accession>
<name>A0A844A7X0_RHIFR</name>
<dbReference type="RefSeq" id="WP_141322000.1">
    <property type="nucleotide sequence ID" value="NZ_BJNI01000006.1"/>
</dbReference>
<proteinExistence type="predicted"/>